<dbReference type="InterPro" id="IPR001647">
    <property type="entry name" value="HTH_TetR"/>
</dbReference>
<protein>
    <submittedName>
        <fullName evidence="6">Bacterial regulatory proteins, tetR family</fullName>
    </submittedName>
</protein>
<dbReference type="Pfam" id="PF00440">
    <property type="entry name" value="TetR_N"/>
    <property type="match status" value="1"/>
</dbReference>
<dbReference type="RefSeq" id="WP_176228574.1">
    <property type="nucleotide sequence ID" value="NZ_FWFL01000003.1"/>
</dbReference>
<evidence type="ECO:0000256" key="3">
    <source>
        <dbReference type="ARBA" id="ARBA00023163"/>
    </source>
</evidence>
<gene>
    <name evidence="6" type="ORF">PEL8287_01326</name>
</gene>
<evidence type="ECO:0000259" key="5">
    <source>
        <dbReference type="PROSITE" id="PS50977"/>
    </source>
</evidence>
<keyword evidence="1" id="KW-0805">Transcription regulation</keyword>
<evidence type="ECO:0000256" key="2">
    <source>
        <dbReference type="ARBA" id="ARBA00023125"/>
    </source>
</evidence>
<reference evidence="6 7" key="1">
    <citation type="submission" date="2017-03" db="EMBL/GenBank/DDBJ databases">
        <authorList>
            <person name="Afonso C.L."/>
            <person name="Miller P.J."/>
            <person name="Scott M.A."/>
            <person name="Spackman E."/>
            <person name="Goraichik I."/>
            <person name="Dimitrov K.M."/>
            <person name="Suarez D.L."/>
            <person name="Swayne D.E."/>
        </authorList>
    </citation>
    <scope>NUCLEOTIDE SEQUENCE [LARGE SCALE GENOMIC DNA]</scope>
    <source>
        <strain evidence="6 7">CECT 8287</strain>
    </source>
</reference>
<feature type="domain" description="HTH tetR-type" evidence="5">
    <location>
        <begin position="6"/>
        <end position="66"/>
    </location>
</feature>
<accession>A0A1Y5S028</accession>
<evidence type="ECO:0000313" key="6">
    <source>
        <dbReference type="EMBL" id="SLN28938.1"/>
    </source>
</evidence>
<dbReference type="InterPro" id="IPR036271">
    <property type="entry name" value="Tet_transcr_reg_TetR-rel_C_sf"/>
</dbReference>
<dbReference type="SUPFAM" id="SSF48498">
    <property type="entry name" value="Tetracyclin repressor-like, C-terminal domain"/>
    <property type="match status" value="1"/>
</dbReference>
<organism evidence="6 7">
    <name type="scientific">Roseovarius litorisediminis</name>
    <dbReference type="NCBI Taxonomy" id="1312363"/>
    <lineage>
        <taxon>Bacteria</taxon>
        <taxon>Pseudomonadati</taxon>
        <taxon>Pseudomonadota</taxon>
        <taxon>Alphaproteobacteria</taxon>
        <taxon>Rhodobacterales</taxon>
        <taxon>Roseobacteraceae</taxon>
        <taxon>Roseovarius</taxon>
    </lineage>
</organism>
<keyword evidence="2 4" id="KW-0238">DNA-binding</keyword>
<dbReference type="GO" id="GO:0003677">
    <property type="term" value="F:DNA binding"/>
    <property type="evidence" value="ECO:0007669"/>
    <property type="project" value="UniProtKB-UniRule"/>
</dbReference>
<dbReference type="PANTHER" id="PTHR47506:SF7">
    <property type="entry name" value="TRANSCRIPTIONAL REGULATORY PROTEIN"/>
    <property type="match status" value="1"/>
</dbReference>
<dbReference type="SUPFAM" id="SSF46689">
    <property type="entry name" value="Homeodomain-like"/>
    <property type="match status" value="1"/>
</dbReference>
<proteinExistence type="predicted"/>
<dbReference type="PANTHER" id="PTHR47506">
    <property type="entry name" value="TRANSCRIPTIONAL REGULATORY PROTEIN"/>
    <property type="match status" value="1"/>
</dbReference>
<dbReference type="Gene3D" id="1.10.357.10">
    <property type="entry name" value="Tetracycline Repressor, domain 2"/>
    <property type="match status" value="1"/>
</dbReference>
<dbReference type="InterPro" id="IPR009057">
    <property type="entry name" value="Homeodomain-like_sf"/>
</dbReference>
<keyword evidence="3" id="KW-0804">Transcription</keyword>
<evidence type="ECO:0000313" key="7">
    <source>
        <dbReference type="Proteomes" id="UP000193827"/>
    </source>
</evidence>
<evidence type="ECO:0000256" key="1">
    <source>
        <dbReference type="ARBA" id="ARBA00023015"/>
    </source>
</evidence>
<sequence>MARPALIEDDELLSKLSQTFRETGYEAASVAALASAAGLQKASLYHRFPGGKEQMARDVLTAAEIWLTENVIAALKADGTPRQRLAGMADALNVFYSGGKLSCLLNVLSTDFGKVGPFTEQLRGLMQSLISAIAATLEDAGLESDEAQAKAEQRVSELQGSLIVSRVLETTAPFEQCLNRMKEVPCG</sequence>
<dbReference type="AlphaFoldDB" id="A0A1Y5S028"/>
<dbReference type="EMBL" id="FWFL01000003">
    <property type="protein sequence ID" value="SLN28938.1"/>
    <property type="molecule type" value="Genomic_DNA"/>
</dbReference>
<evidence type="ECO:0000256" key="4">
    <source>
        <dbReference type="PROSITE-ProRule" id="PRU00335"/>
    </source>
</evidence>
<keyword evidence="7" id="KW-1185">Reference proteome</keyword>
<name>A0A1Y5S028_9RHOB</name>
<dbReference type="Proteomes" id="UP000193827">
    <property type="component" value="Unassembled WGS sequence"/>
</dbReference>
<dbReference type="PROSITE" id="PS50977">
    <property type="entry name" value="HTH_TETR_2"/>
    <property type="match status" value="1"/>
</dbReference>
<feature type="DNA-binding region" description="H-T-H motif" evidence="4">
    <location>
        <begin position="29"/>
        <end position="48"/>
    </location>
</feature>